<organism evidence="3 4">
    <name type="scientific">Papilio machaon</name>
    <name type="common">Old World swallowtail butterfly</name>
    <dbReference type="NCBI Taxonomy" id="76193"/>
    <lineage>
        <taxon>Eukaryota</taxon>
        <taxon>Metazoa</taxon>
        <taxon>Ecdysozoa</taxon>
        <taxon>Arthropoda</taxon>
        <taxon>Hexapoda</taxon>
        <taxon>Insecta</taxon>
        <taxon>Pterygota</taxon>
        <taxon>Neoptera</taxon>
        <taxon>Endopterygota</taxon>
        <taxon>Lepidoptera</taxon>
        <taxon>Glossata</taxon>
        <taxon>Ditrysia</taxon>
        <taxon>Papilionoidea</taxon>
        <taxon>Papilionidae</taxon>
        <taxon>Papilioninae</taxon>
        <taxon>Papilio</taxon>
    </lineage>
</organism>
<keyword evidence="2" id="KW-0732">Signal</keyword>
<dbReference type="STRING" id="76193.A0A194RMU8"/>
<proteinExistence type="predicted"/>
<feature type="compositionally biased region" description="Basic and acidic residues" evidence="1">
    <location>
        <begin position="172"/>
        <end position="185"/>
    </location>
</feature>
<feature type="chain" id="PRO_5008265316" description="Chitin-binding type-2 domain-containing protein" evidence="2">
    <location>
        <begin position="21"/>
        <end position="805"/>
    </location>
</feature>
<sequence length="805" mass="92015">MTIWLLLVFAVLISANPKEAQYECGEHGRFEYCIDGIPGCVIGCHCHPGYYFDTDTKICEHNSNLLDTYRRQYAAEPTRISISQMDFPELIPQTPSPAPNVIDDHVDNIAKNADDLGDWLYNQFYKTIESKVINNTNKNGITRRSGKVSNVNMNAKKSRKSDKRGSSKKKLKQDDLRRKLLRITEDDSLFNSDSETDSSDASSSSKEEDESDKKGHGHKKFVIVNKKPKPPLPSFVFLPNIETPFYPPVGLPPPILPMYPMVPVPPVLPGFPAPNMLPDCEEKSSPPGTESSPTTTAASTASSSAASTGQPTVAETTTDVITTVSQAPGTLRKNKRKKMLMYNGGMDPLRRLRQLVQNSGLNNIQQKTQVDPIEETDQSSTEIQDTYQIDAFANPELQHRTNIKSPLVDNDIANFKYLSELIHRVNLNDTDKTVVPRIKPIVRNRKPLIINQKKTRIPILPPKIEEPSRRFNIEMYPQESKTADDTFYSKLGKQIATLIRGVDSKNNRQIDIEIEHLDQNTPSYPIFSELSYAPHSYWERFARSPKNYLEQYRKNNEHRKKSNENLYNIEDKVEFLASTMLPLSLQEIENFIKGIPDIEEDVGEYPPHKYHQSCNKTLNINLWPEEPSAVNAIPNYANPVINKSPPHFNYTKEKTSENGSKLNGFHMQNVYSTWVDREHSPHKTLANIVQNIRLEKISDDKNKKIVITKMEIPISKKKKLNYGKIPVRQFTLAPPRRSHKAAVLKSLSPFDYNKKFVQDNNPFYDKTDEFKYPVENSVSKHVNKHFISKRPSYFHHEVHHFNYIN</sequence>
<feature type="compositionally biased region" description="Low complexity" evidence="1">
    <location>
        <begin position="285"/>
        <end position="324"/>
    </location>
</feature>
<evidence type="ECO:0000256" key="2">
    <source>
        <dbReference type="SAM" id="SignalP"/>
    </source>
</evidence>
<gene>
    <name evidence="3" type="ORF">RR48_10688</name>
</gene>
<dbReference type="AlphaFoldDB" id="A0A194RMU8"/>
<dbReference type="EMBL" id="KQ459989">
    <property type="protein sequence ID" value="KPJ18744.1"/>
    <property type="molecule type" value="Genomic_DNA"/>
</dbReference>
<keyword evidence="4" id="KW-1185">Reference proteome</keyword>
<dbReference type="CDD" id="cd19941">
    <property type="entry name" value="TIL"/>
    <property type="match status" value="1"/>
</dbReference>
<feature type="region of interest" description="Disordered" evidence="1">
    <location>
        <begin position="137"/>
        <end position="225"/>
    </location>
</feature>
<dbReference type="InParanoid" id="A0A194RMU8"/>
<feature type="region of interest" description="Disordered" evidence="1">
    <location>
        <begin position="275"/>
        <end position="336"/>
    </location>
</feature>
<feature type="signal peptide" evidence="2">
    <location>
        <begin position="1"/>
        <end position="20"/>
    </location>
</feature>
<evidence type="ECO:0000313" key="3">
    <source>
        <dbReference type="EMBL" id="KPJ18744.1"/>
    </source>
</evidence>
<evidence type="ECO:0000313" key="4">
    <source>
        <dbReference type="Proteomes" id="UP000053240"/>
    </source>
</evidence>
<feature type="compositionally biased region" description="Basic residues" evidence="1">
    <location>
        <begin position="156"/>
        <end position="171"/>
    </location>
</feature>
<evidence type="ECO:0000256" key="1">
    <source>
        <dbReference type="SAM" id="MobiDB-lite"/>
    </source>
</evidence>
<accession>A0A194RMU8</accession>
<protein>
    <recommendedName>
        <fullName evidence="5">Chitin-binding type-2 domain-containing protein</fullName>
    </recommendedName>
</protein>
<dbReference type="Proteomes" id="UP000053240">
    <property type="component" value="Unassembled WGS sequence"/>
</dbReference>
<evidence type="ECO:0008006" key="5">
    <source>
        <dbReference type="Google" id="ProtNLM"/>
    </source>
</evidence>
<reference evidence="3 4" key="1">
    <citation type="journal article" date="2015" name="Nat. Commun.">
        <title>Outbred genome sequencing and CRISPR/Cas9 gene editing in butterflies.</title>
        <authorList>
            <person name="Li X."/>
            <person name="Fan D."/>
            <person name="Zhang W."/>
            <person name="Liu G."/>
            <person name="Zhang L."/>
            <person name="Zhao L."/>
            <person name="Fang X."/>
            <person name="Chen L."/>
            <person name="Dong Y."/>
            <person name="Chen Y."/>
            <person name="Ding Y."/>
            <person name="Zhao R."/>
            <person name="Feng M."/>
            <person name="Zhu Y."/>
            <person name="Feng Y."/>
            <person name="Jiang X."/>
            <person name="Zhu D."/>
            <person name="Xiang H."/>
            <person name="Feng X."/>
            <person name="Li S."/>
            <person name="Wang J."/>
            <person name="Zhang G."/>
            <person name="Kronforst M.R."/>
            <person name="Wang W."/>
        </authorList>
    </citation>
    <scope>NUCLEOTIDE SEQUENCE [LARGE SCALE GENOMIC DNA]</scope>
    <source>
        <strain evidence="3">Ya'a_city_454_Pm</strain>
        <tissue evidence="3">Whole body</tissue>
    </source>
</reference>
<name>A0A194RMU8_PAPMA</name>
<feature type="compositionally biased region" description="Polar residues" evidence="1">
    <location>
        <begin position="137"/>
        <end position="155"/>
    </location>
</feature>
<feature type="compositionally biased region" description="Basic residues" evidence="1">
    <location>
        <begin position="215"/>
        <end position="225"/>
    </location>
</feature>